<dbReference type="InterPro" id="IPR001131">
    <property type="entry name" value="Peptidase_M24B_aminopep-P_CS"/>
</dbReference>
<dbReference type="SUPFAM" id="SSF53092">
    <property type="entry name" value="Creatinase/prolidase N-terminal domain"/>
    <property type="match status" value="1"/>
</dbReference>
<accession>A0A517ZRJ4</accession>
<dbReference type="InterPro" id="IPR050659">
    <property type="entry name" value="Peptidase_M24B"/>
</dbReference>
<dbReference type="PANTHER" id="PTHR46112">
    <property type="entry name" value="AMINOPEPTIDASE"/>
    <property type="match status" value="1"/>
</dbReference>
<reference evidence="8 9" key="1">
    <citation type="submission" date="2019-02" db="EMBL/GenBank/DDBJ databases">
        <title>Deep-cultivation of Planctomycetes and their phenomic and genomic characterization uncovers novel biology.</title>
        <authorList>
            <person name="Wiegand S."/>
            <person name="Jogler M."/>
            <person name="Boedeker C."/>
            <person name="Pinto D."/>
            <person name="Vollmers J."/>
            <person name="Rivas-Marin E."/>
            <person name="Kohn T."/>
            <person name="Peeters S.H."/>
            <person name="Heuer A."/>
            <person name="Rast P."/>
            <person name="Oberbeckmann S."/>
            <person name="Bunk B."/>
            <person name="Jeske O."/>
            <person name="Meyerdierks A."/>
            <person name="Storesund J.E."/>
            <person name="Kallscheuer N."/>
            <person name="Luecker S."/>
            <person name="Lage O.M."/>
            <person name="Pohl T."/>
            <person name="Merkel B.J."/>
            <person name="Hornburger P."/>
            <person name="Mueller R.-W."/>
            <person name="Bruemmer F."/>
            <person name="Labrenz M."/>
            <person name="Spormann A.M."/>
            <person name="Op den Camp H."/>
            <person name="Overmann J."/>
            <person name="Amann R."/>
            <person name="Jetten M.S.M."/>
            <person name="Mascher T."/>
            <person name="Medema M.H."/>
            <person name="Devos D.P."/>
            <person name="Kaster A.-K."/>
            <person name="Ovreas L."/>
            <person name="Rohde M."/>
            <person name="Galperin M.Y."/>
            <person name="Jogler C."/>
        </authorList>
    </citation>
    <scope>NUCLEOTIDE SEQUENCE [LARGE SCALE GENOMIC DNA]</scope>
    <source>
        <strain evidence="8 9">Mal52</strain>
    </source>
</reference>
<dbReference type="GO" id="GO:0006508">
    <property type="term" value="P:proteolysis"/>
    <property type="evidence" value="ECO:0007669"/>
    <property type="project" value="UniProtKB-KW"/>
</dbReference>
<evidence type="ECO:0000313" key="9">
    <source>
        <dbReference type="Proteomes" id="UP000319383"/>
    </source>
</evidence>
<proteinExistence type="inferred from homology"/>
<dbReference type="PANTHER" id="PTHR46112:SF8">
    <property type="entry name" value="CYTOPLASMIC PEPTIDASE PEPQ-RELATED"/>
    <property type="match status" value="1"/>
</dbReference>
<dbReference type="InterPro" id="IPR036005">
    <property type="entry name" value="Creatinase/aminopeptidase-like"/>
</dbReference>
<dbReference type="InterPro" id="IPR029149">
    <property type="entry name" value="Creatin/AminoP/Spt16_N"/>
</dbReference>
<comment type="similarity">
    <text evidence="5">Belongs to the peptidase M24B family.</text>
</comment>
<feature type="domain" description="Peptidase M24" evidence="6">
    <location>
        <begin position="144"/>
        <end position="347"/>
    </location>
</feature>
<feature type="domain" description="Creatinase N-terminal" evidence="7">
    <location>
        <begin position="9"/>
        <end position="136"/>
    </location>
</feature>
<keyword evidence="4" id="KW-0482">Metalloprotease</keyword>
<dbReference type="Pfam" id="PF00557">
    <property type="entry name" value="Peptidase_M24"/>
    <property type="match status" value="1"/>
</dbReference>
<dbReference type="Gene3D" id="3.90.230.10">
    <property type="entry name" value="Creatinase/methionine aminopeptidase superfamily"/>
    <property type="match status" value="1"/>
</dbReference>
<keyword evidence="3 8" id="KW-0378">Hydrolase</keyword>
<evidence type="ECO:0000256" key="2">
    <source>
        <dbReference type="ARBA" id="ARBA00022723"/>
    </source>
</evidence>
<dbReference type="Proteomes" id="UP000319383">
    <property type="component" value="Chromosome"/>
</dbReference>
<dbReference type="GO" id="GO:0008237">
    <property type="term" value="F:metallopeptidase activity"/>
    <property type="evidence" value="ECO:0007669"/>
    <property type="project" value="UniProtKB-KW"/>
</dbReference>
<protein>
    <submittedName>
        <fullName evidence="8">Putative peptidase</fullName>
        <ecNumber evidence="8">3.4.-.-</ecNumber>
    </submittedName>
</protein>
<evidence type="ECO:0000256" key="4">
    <source>
        <dbReference type="ARBA" id="ARBA00023049"/>
    </source>
</evidence>
<evidence type="ECO:0000256" key="5">
    <source>
        <dbReference type="RuleBase" id="RU000590"/>
    </source>
</evidence>
<dbReference type="GO" id="GO:0046872">
    <property type="term" value="F:metal ion binding"/>
    <property type="evidence" value="ECO:0007669"/>
    <property type="project" value="UniProtKB-KW"/>
</dbReference>
<keyword evidence="9" id="KW-1185">Reference proteome</keyword>
<evidence type="ECO:0000313" key="8">
    <source>
        <dbReference type="EMBL" id="QDU45097.1"/>
    </source>
</evidence>
<evidence type="ECO:0000259" key="7">
    <source>
        <dbReference type="Pfam" id="PF01321"/>
    </source>
</evidence>
<dbReference type="AlphaFoldDB" id="A0A517ZRJ4"/>
<dbReference type="InterPro" id="IPR000994">
    <property type="entry name" value="Pept_M24"/>
</dbReference>
<evidence type="ECO:0000259" key="6">
    <source>
        <dbReference type="Pfam" id="PF00557"/>
    </source>
</evidence>
<keyword evidence="2 5" id="KW-0479">Metal-binding</keyword>
<gene>
    <name evidence="8" type="ORF">Mal52_35850</name>
</gene>
<dbReference type="InterPro" id="IPR000587">
    <property type="entry name" value="Creatinase_N"/>
</dbReference>
<evidence type="ECO:0000256" key="1">
    <source>
        <dbReference type="ARBA" id="ARBA00022670"/>
    </source>
</evidence>
<dbReference type="EC" id="3.4.-.-" evidence="8"/>
<sequence>MATDRFVKRRNGVLRKLKAVGADALLVTNFTNVTYLTGFSGDDSFLLVSRTATVLISDGRYETQIADECPGLDVHIRPQKIGIVAAAAKIAARAKIANLGFESNSTTVDESEGLRTALKSAELVPVSGLVEELRLCKDASEVAALREAVTQAEKGFEVLKATLRGEQTELQVAHDLEHSMRSFGATGSSFAPIVAVGAHAALPHATPRRVLISDADFVLVDWGADGPTGYKSDLTRVLVTGKISAKLEKIYRVVLNAQLAGIRNVRPGARCCDVDAAARKVIEDAGFGKKFNHGLGHGLGLDIHEGPRLNSMTEMELKPGMVVTVEPGIYLPGWGGVRIEDDVLVTKDGHDVLTSSPKKFDEIVLS</sequence>
<organism evidence="8 9">
    <name type="scientific">Symmachiella dynata</name>
    <dbReference type="NCBI Taxonomy" id="2527995"/>
    <lineage>
        <taxon>Bacteria</taxon>
        <taxon>Pseudomonadati</taxon>
        <taxon>Planctomycetota</taxon>
        <taxon>Planctomycetia</taxon>
        <taxon>Planctomycetales</taxon>
        <taxon>Planctomycetaceae</taxon>
        <taxon>Symmachiella</taxon>
    </lineage>
</organism>
<dbReference type="SUPFAM" id="SSF55920">
    <property type="entry name" value="Creatinase/aminopeptidase"/>
    <property type="match status" value="1"/>
</dbReference>
<dbReference type="CDD" id="cd01092">
    <property type="entry name" value="APP-like"/>
    <property type="match status" value="1"/>
</dbReference>
<dbReference type="EMBL" id="CP036276">
    <property type="protein sequence ID" value="QDU45097.1"/>
    <property type="molecule type" value="Genomic_DNA"/>
</dbReference>
<dbReference type="PROSITE" id="PS00491">
    <property type="entry name" value="PROLINE_PEPTIDASE"/>
    <property type="match status" value="1"/>
</dbReference>
<name>A0A517ZRJ4_9PLAN</name>
<evidence type="ECO:0000256" key="3">
    <source>
        <dbReference type="ARBA" id="ARBA00022801"/>
    </source>
</evidence>
<keyword evidence="1" id="KW-0645">Protease</keyword>
<dbReference type="KEGG" id="sdyn:Mal52_35850"/>
<dbReference type="Pfam" id="PF01321">
    <property type="entry name" value="Creatinase_N"/>
    <property type="match status" value="1"/>
</dbReference>
<dbReference type="RefSeq" id="WP_145377451.1">
    <property type="nucleotide sequence ID" value="NZ_CP036276.1"/>
</dbReference>
<dbReference type="Gene3D" id="3.40.350.10">
    <property type="entry name" value="Creatinase/prolidase N-terminal domain"/>
    <property type="match status" value="1"/>
</dbReference>